<gene>
    <name evidence="2" type="ORF">QTO34_019956</name>
</gene>
<dbReference type="AlphaFoldDB" id="A0AA40HYD9"/>
<evidence type="ECO:0000313" key="2">
    <source>
        <dbReference type="EMBL" id="KAK1339275.1"/>
    </source>
</evidence>
<feature type="region of interest" description="Disordered" evidence="1">
    <location>
        <begin position="1"/>
        <end position="46"/>
    </location>
</feature>
<evidence type="ECO:0000313" key="3">
    <source>
        <dbReference type="Proteomes" id="UP001177744"/>
    </source>
</evidence>
<evidence type="ECO:0000256" key="1">
    <source>
        <dbReference type="SAM" id="MobiDB-lite"/>
    </source>
</evidence>
<feature type="compositionally biased region" description="Low complexity" evidence="1">
    <location>
        <begin position="68"/>
        <end position="77"/>
    </location>
</feature>
<keyword evidence="3" id="KW-1185">Reference proteome</keyword>
<feature type="compositionally biased region" description="Polar residues" evidence="1">
    <location>
        <begin position="36"/>
        <end position="46"/>
    </location>
</feature>
<reference evidence="2" key="1">
    <citation type="submission" date="2023-06" db="EMBL/GenBank/DDBJ databases">
        <title>Reference genome for the Northern bat (Eptesicus nilssonii), a most northern bat species.</title>
        <authorList>
            <person name="Laine V.N."/>
            <person name="Pulliainen A.T."/>
            <person name="Lilley T.M."/>
        </authorList>
    </citation>
    <scope>NUCLEOTIDE SEQUENCE</scope>
    <source>
        <strain evidence="2">BLF_Eptnil</strain>
        <tissue evidence="2">Kidney</tissue>
    </source>
</reference>
<name>A0AA40HYD9_CNENI</name>
<feature type="region of interest" description="Disordered" evidence="1">
    <location>
        <begin position="68"/>
        <end position="112"/>
    </location>
</feature>
<proteinExistence type="predicted"/>
<sequence length="132" mass="13393">MLWEEETSSPGQQGSASLSGGQGLLEASTSDEHCAQASTNHSDIPISSTTRCWLTCCCTLATRSDGPAGVAVGSAGSHTRDRAISGASAEEVLRSPQGLTSRTRSMREPGSISSLTGVTVTRNGLGVCPGPG</sequence>
<dbReference type="Proteomes" id="UP001177744">
    <property type="component" value="Unassembled WGS sequence"/>
</dbReference>
<organism evidence="2 3">
    <name type="scientific">Cnephaeus nilssonii</name>
    <name type="common">Northern bat</name>
    <name type="synonym">Eptesicus nilssonii</name>
    <dbReference type="NCBI Taxonomy" id="3371016"/>
    <lineage>
        <taxon>Eukaryota</taxon>
        <taxon>Metazoa</taxon>
        <taxon>Chordata</taxon>
        <taxon>Craniata</taxon>
        <taxon>Vertebrata</taxon>
        <taxon>Euteleostomi</taxon>
        <taxon>Mammalia</taxon>
        <taxon>Eutheria</taxon>
        <taxon>Laurasiatheria</taxon>
        <taxon>Chiroptera</taxon>
        <taxon>Yangochiroptera</taxon>
        <taxon>Vespertilionidae</taxon>
        <taxon>Cnephaeus</taxon>
    </lineage>
</organism>
<feature type="compositionally biased region" description="Low complexity" evidence="1">
    <location>
        <begin position="8"/>
        <end position="19"/>
    </location>
</feature>
<dbReference type="EMBL" id="JAULJE010000009">
    <property type="protein sequence ID" value="KAK1339275.1"/>
    <property type="molecule type" value="Genomic_DNA"/>
</dbReference>
<protein>
    <submittedName>
        <fullName evidence="2">Uncharacterized protein</fullName>
    </submittedName>
</protein>
<comment type="caution">
    <text evidence="2">The sequence shown here is derived from an EMBL/GenBank/DDBJ whole genome shotgun (WGS) entry which is preliminary data.</text>
</comment>
<accession>A0AA40HYD9</accession>